<feature type="coiled-coil region" evidence="1">
    <location>
        <begin position="278"/>
        <end position="305"/>
    </location>
</feature>
<keyword evidence="1" id="KW-0175">Coiled coil</keyword>
<evidence type="ECO:0000313" key="4">
    <source>
        <dbReference type="Proteomes" id="UP000309566"/>
    </source>
</evidence>
<gene>
    <name evidence="3" type="ORF">E5353_08215</name>
</gene>
<proteinExistence type="predicted"/>
<name>A0A4S2D6D5_9BACE</name>
<comment type="caution">
    <text evidence="3">The sequence shown here is derived from an EMBL/GenBank/DDBJ whole genome shotgun (WGS) entry which is preliminary data.</text>
</comment>
<evidence type="ECO:0000313" key="3">
    <source>
        <dbReference type="EMBL" id="TGY36956.1"/>
    </source>
</evidence>
<protein>
    <submittedName>
        <fullName evidence="3">Uncharacterized protein</fullName>
    </submittedName>
</protein>
<sequence>MNVTVYLFGEFLGGYMQYPDDYTSKIFQNFQANAKMTTQIAIHRDGNLMYYGYIRKLEKDRYIGFCVVLNGLLLVRIDGLFTLFENIISNLVTKGRLIHFDEQGEIVTRVEKLYMNREEISLLAESLRGGFNRFENSVVSLPAISYGTVKDSVKNFVVEDDLNEIIKSTYTNGYTYIYKSKGFNTAQLNSYKGVLAKSYKEKEELTQKLTALQIEYAKTLRQKKQIKMVLFLFAILLGCVVFLFSMNESLNITRNNLSSANETIHTQQDSLKIKNVQISNLHLEKRRLEHNRQVEESKRRKAENDLDSLYGVCIEAENNFNSLRKMINEYQPFIVKNVSFNIDNGYLRLNYYGFIEGMVTIQVHAYSGYGNSYTKTTSMDVHYGDNVTAIFLPERFDSSKWYFFAILKDNIFIGGGKY</sequence>
<dbReference type="AlphaFoldDB" id="A0A4S2D6D5"/>
<dbReference type="Proteomes" id="UP000309566">
    <property type="component" value="Unassembled WGS sequence"/>
</dbReference>
<keyword evidence="2" id="KW-1133">Transmembrane helix</keyword>
<reference evidence="3 4" key="1">
    <citation type="submission" date="2019-04" db="EMBL/GenBank/DDBJ databases">
        <title>Microbes associate with the intestines of laboratory mice.</title>
        <authorList>
            <person name="Navarre W."/>
            <person name="Wong E."/>
            <person name="Huang K."/>
            <person name="Tropini C."/>
            <person name="Ng K."/>
            <person name="Yu B."/>
        </authorList>
    </citation>
    <scope>NUCLEOTIDE SEQUENCE [LARGE SCALE GENOMIC DNA]</scope>
    <source>
        <strain evidence="3 4">NM63_1-25</strain>
    </source>
</reference>
<evidence type="ECO:0000256" key="1">
    <source>
        <dbReference type="SAM" id="Coils"/>
    </source>
</evidence>
<dbReference type="EMBL" id="SRYX01000024">
    <property type="protein sequence ID" value="TGY36956.1"/>
    <property type="molecule type" value="Genomic_DNA"/>
</dbReference>
<dbReference type="RefSeq" id="WP_135999494.1">
    <property type="nucleotide sequence ID" value="NZ_CAQOQR010000121.1"/>
</dbReference>
<feature type="coiled-coil region" evidence="1">
    <location>
        <begin position="195"/>
        <end position="222"/>
    </location>
</feature>
<feature type="transmembrane region" description="Helical" evidence="2">
    <location>
        <begin position="228"/>
        <end position="246"/>
    </location>
</feature>
<keyword evidence="2" id="KW-0812">Transmembrane</keyword>
<keyword evidence="2" id="KW-0472">Membrane</keyword>
<accession>A0A4S2D6D5</accession>
<evidence type="ECO:0000256" key="2">
    <source>
        <dbReference type="SAM" id="Phobius"/>
    </source>
</evidence>
<organism evidence="3 4">
    <name type="scientific">Bacteroides caecimuris</name>
    <dbReference type="NCBI Taxonomy" id="1796613"/>
    <lineage>
        <taxon>Bacteria</taxon>
        <taxon>Pseudomonadati</taxon>
        <taxon>Bacteroidota</taxon>
        <taxon>Bacteroidia</taxon>
        <taxon>Bacteroidales</taxon>
        <taxon>Bacteroidaceae</taxon>
        <taxon>Bacteroides</taxon>
    </lineage>
</organism>